<proteinExistence type="predicted"/>
<sequence>MNYRPLRFLPSPSTCAMEQHCGDLSGCTNLREREE</sequence>
<dbReference type="Proteomes" id="UP000324222">
    <property type="component" value="Unassembled WGS sequence"/>
</dbReference>
<name>A0A5B7KHK7_PORTR</name>
<reference evidence="1 2" key="1">
    <citation type="submission" date="2019-05" db="EMBL/GenBank/DDBJ databases">
        <title>Another draft genome of Portunus trituberculatus and its Hox gene families provides insights of decapod evolution.</title>
        <authorList>
            <person name="Jeong J.-H."/>
            <person name="Song I."/>
            <person name="Kim S."/>
            <person name="Choi T."/>
            <person name="Kim D."/>
            <person name="Ryu S."/>
            <person name="Kim W."/>
        </authorList>
    </citation>
    <scope>NUCLEOTIDE SEQUENCE [LARGE SCALE GENOMIC DNA]</scope>
    <source>
        <tissue evidence="1">Muscle</tissue>
    </source>
</reference>
<dbReference type="EMBL" id="VSRR010150477">
    <property type="protein sequence ID" value="MPD06306.1"/>
    <property type="molecule type" value="Genomic_DNA"/>
</dbReference>
<dbReference type="AlphaFoldDB" id="A0A5B7KHK7"/>
<evidence type="ECO:0000313" key="2">
    <source>
        <dbReference type="Proteomes" id="UP000324222"/>
    </source>
</evidence>
<gene>
    <name evidence="1" type="ORF">E2C01_102111</name>
</gene>
<comment type="caution">
    <text evidence="1">The sequence shown here is derived from an EMBL/GenBank/DDBJ whole genome shotgun (WGS) entry which is preliminary data.</text>
</comment>
<keyword evidence="2" id="KW-1185">Reference proteome</keyword>
<accession>A0A5B7KHK7</accession>
<organism evidence="1 2">
    <name type="scientific">Portunus trituberculatus</name>
    <name type="common">Swimming crab</name>
    <name type="synonym">Neptunus trituberculatus</name>
    <dbReference type="NCBI Taxonomy" id="210409"/>
    <lineage>
        <taxon>Eukaryota</taxon>
        <taxon>Metazoa</taxon>
        <taxon>Ecdysozoa</taxon>
        <taxon>Arthropoda</taxon>
        <taxon>Crustacea</taxon>
        <taxon>Multicrustacea</taxon>
        <taxon>Malacostraca</taxon>
        <taxon>Eumalacostraca</taxon>
        <taxon>Eucarida</taxon>
        <taxon>Decapoda</taxon>
        <taxon>Pleocyemata</taxon>
        <taxon>Brachyura</taxon>
        <taxon>Eubrachyura</taxon>
        <taxon>Portunoidea</taxon>
        <taxon>Portunidae</taxon>
        <taxon>Portuninae</taxon>
        <taxon>Portunus</taxon>
    </lineage>
</organism>
<protein>
    <submittedName>
        <fullName evidence="1">Uncharacterized protein</fullName>
    </submittedName>
</protein>
<evidence type="ECO:0000313" key="1">
    <source>
        <dbReference type="EMBL" id="MPD06306.1"/>
    </source>
</evidence>